<dbReference type="PaxDb" id="29760-VIT_13s0067g03670.t01"/>
<dbReference type="EMBL" id="FN595514">
    <property type="protein sequence ID" value="CBI25315.3"/>
    <property type="molecule type" value="Genomic_DNA"/>
</dbReference>
<evidence type="ECO:0000313" key="1">
    <source>
        <dbReference type="EMBL" id="CBI25315.3"/>
    </source>
</evidence>
<gene>
    <name evidence="1" type="ordered locus">VIT_13s0067g03670</name>
</gene>
<dbReference type="HOGENOM" id="CLU_2594663_0_0_1"/>
<proteinExistence type="predicted"/>
<keyword evidence="2" id="KW-1185">Reference proteome</keyword>
<name>D7T483_VITVI</name>
<dbReference type="Proteomes" id="UP000009183">
    <property type="component" value="Chromosome 13"/>
</dbReference>
<accession>D7T483</accession>
<sequence>MINQGSCSTKTLRGSLVGRTLGLFPNGHQFESSQGHWRFTRSLTSGPREISRGACKLARTSTIIKKKKKKDLVQPNVQYI</sequence>
<evidence type="ECO:0000313" key="2">
    <source>
        <dbReference type="Proteomes" id="UP000009183"/>
    </source>
</evidence>
<dbReference type="InParanoid" id="D7T483"/>
<protein>
    <submittedName>
        <fullName evidence="1">Uncharacterized protein</fullName>
    </submittedName>
</protein>
<organism evidence="1 2">
    <name type="scientific">Vitis vinifera</name>
    <name type="common">Grape</name>
    <dbReference type="NCBI Taxonomy" id="29760"/>
    <lineage>
        <taxon>Eukaryota</taxon>
        <taxon>Viridiplantae</taxon>
        <taxon>Streptophyta</taxon>
        <taxon>Embryophyta</taxon>
        <taxon>Tracheophyta</taxon>
        <taxon>Spermatophyta</taxon>
        <taxon>Magnoliopsida</taxon>
        <taxon>eudicotyledons</taxon>
        <taxon>Gunneridae</taxon>
        <taxon>Pentapetalae</taxon>
        <taxon>rosids</taxon>
        <taxon>Vitales</taxon>
        <taxon>Vitaceae</taxon>
        <taxon>Viteae</taxon>
        <taxon>Vitis</taxon>
    </lineage>
</organism>
<dbReference type="AlphaFoldDB" id="D7T483"/>
<reference evidence="1" key="1">
    <citation type="submission" date="2011-05" db="EMBL/GenBank/DDBJ databases">
        <title>High quality assembly and annotation of grapevine genome.</title>
        <authorList>
            <person name="Vitulo N."/>
            <person name="Olivier J."/>
            <person name="Forcato C."/>
            <person name="Albiero A."/>
            <person name="D'Angelo M."/>
            <person name="Zimbello R."/>
            <person name="Schiavon R."/>
            <person name="Rigobello C."/>
            <person name="Policriti A."/>
            <person name="Clepet C."/>
            <person name="Casagrande A."/>
            <person name="Choisne N."/>
            <person name="Vezzi A."/>
            <person name="Hugueney P."/>
            <person name="Horner D."/>
            <person name="Mica E."/>
            <person name="Cattonaro F."/>
            <person name="Del Fabbro C."/>
            <person name="Alaux M."/>
            <person name="Di Gaspero G."/>
            <person name="Scalabrin S."/>
            <person name="Pesole G."/>
            <person name="Delledonne M."/>
            <person name="Pezzotti M."/>
            <person name="Pe E.M."/>
            <person name="Caboche M."/>
            <person name="Adam-Blondon A.-F."/>
            <person name="Weissenbach J."/>
            <person name="Quetier F."/>
            <person name="Wincker P."/>
            <person name="Morgante M."/>
            <person name="Valle G."/>
        </authorList>
    </citation>
    <scope>NUCLEOTIDE SEQUENCE</scope>
</reference>